<feature type="compositionally biased region" description="Gly residues" evidence="4">
    <location>
        <begin position="749"/>
        <end position="759"/>
    </location>
</feature>
<dbReference type="Pfam" id="PF04959">
    <property type="entry name" value="ARS2"/>
    <property type="match status" value="1"/>
</dbReference>
<name>G9JKH0_PHARH</name>
<evidence type="ECO:0000256" key="3">
    <source>
        <dbReference type="ARBA" id="ARBA00023242"/>
    </source>
</evidence>
<evidence type="ECO:0000256" key="2">
    <source>
        <dbReference type="ARBA" id="ARBA00005407"/>
    </source>
</evidence>
<proteinExistence type="evidence at transcript level"/>
<dbReference type="EMBL" id="JN849376">
    <property type="protein sequence ID" value="AEU11118.1"/>
    <property type="molecule type" value="mRNA"/>
</dbReference>
<dbReference type="CDD" id="cd00590">
    <property type="entry name" value="RRM_SF"/>
    <property type="match status" value="1"/>
</dbReference>
<feature type="region of interest" description="Disordered" evidence="4">
    <location>
        <begin position="749"/>
        <end position="809"/>
    </location>
</feature>
<dbReference type="GO" id="GO:0031047">
    <property type="term" value="P:regulatory ncRNA-mediated gene silencing"/>
    <property type="evidence" value="ECO:0007669"/>
    <property type="project" value="UniProtKB-ARBA"/>
</dbReference>
<dbReference type="InterPro" id="IPR013087">
    <property type="entry name" value="Znf_C2H2_type"/>
</dbReference>
<comment type="subcellular location">
    <subcellularLocation>
        <location evidence="1">Nucleus</location>
    </subcellularLocation>
</comment>
<dbReference type="AlphaFoldDB" id="G9JKH0"/>
<feature type="compositionally biased region" description="Polar residues" evidence="4">
    <location>
        <begin position="101"/>
        <end position="119"/>
    </location>
</feature>
<dbReference type="EMBL" id="JN835289">
    <property type="protein sequence ID" value="AEU11115.1"/>
    <property type="molecule type" value="Genomic_DNA"/>
</dbReference>
<feature type="compositionally biased region" description="Low complexity" evidence="4">
    <location>
        <begin position="120"/>
        <end position="135"/>
    </location>
</feature>
<reference evidence="6" key="1">
    <citation type="submission" date="2011-10" db="EMBL/GenBank/DDBJ databases">
        <title>Over-expression of carotenogenic genes in Xanthophyllomyces dendrorhous.</title>
        <authorList>
            <person name="Contreras G."/>
            <person name="Alcaino J."/>
            <person name="Cifuentes V."/>
        </authorList>
    </citation>
    <scope>NUCLEOTIDE SEQUENCE</scope>
    <source>
        <strain evidence="6">ATCC 24230</strain>
    </source>
</reference>
<feature type="compositionally biased region" description="Pro residues" evidence="4">
    <location>
        <begin position="8"/>
        <end position="28"/>
    </location>
</feature>
<dbReference type="GO" id="GO:0016070">
    <property type="term" value="P:RNA metabolic process"/>
    <property type="evidence" value="ECO:0007669"/>
    <property type="project" value="UniProtKB-ARBA"/>
</dbReference>
<feature type="region of interest" description="Disordered" evidence="4">
    <location>
        <begin position="1"/>
        <end position="135"/>
    </location>
</feature>
<dbReference type="PROSITE" id="PS00028">
    <property type="entry name" value="ZINC_FINGER_C2H2_1"/>
    <property type="match status" value="1"/>
</dbReference>
<keyword evidence="3" id="KW-0539">Nucleus</keyword>
<dbReference type="PANTHER" id="PTHR13165:SF0">
    <property type="entry name" value="SERRATE RNA EFFECTOR MOLECULE HOMOLOG"/>
    <property type="match status" value="1"/>
</dbReference>
<evidence type="ECO:0000313" key="6">
    <source>
        <dbReference type="EMBL" id="AEU11118.1"/>
    </source>
</evidence>
<dbReference type="InterPro" id="IPR021933">
    <property type="entry name" value="SERRATE/Ars2_N"/>
</dbReference>
<feature type="compositionally biased region" description="Basic and acidic residues" evidence="4">
    <location>
        <begin position="91"/>
        <end position="100"/>
    </location>
</feature>
<dbReference type="GO" id="GO:0003676">
    <property type="term" value="F:nucleic acid binding"/>
    <property type="evidence" value="ECO:0007669"/>
    <property type="project" value="InterPro"/>
</dbReference>
<dbReference type="InterPro" id="IPR039727">
    <property type="entry name" value="SE/Ars2"/>
</dbReference>
<feature type="compositionally biased region" description="Low complexity" evidence="4">
    <location>
        <begin position="29"/>
        <end position="40"/>
    </location>
</feature>
<protein>
    <recommendedName>
        <fullName evidence="5">C2H2-type domain-containing protein</fullName>
    </recommendedName>
</protein>
<feature type="domain" description="C2H2-type" evidence="5">
    <location>
        <begin position="612"/>
        <end position="633"/>
    </location>
</feature>
<organism evidence="6">
    <name type="scientific">Phaffia rhodozyma</name>
    <name type="common">Yeast</name>
    <name type="synonym">Xanthophyllomyces dendrorhous</name>
    <dbReference type="NCBI Taxonomy" id="264483"/>
    <lineage>
        <taxon>Eukaryota</taxon>
        <taxon>Fungi</taxon>
        <taxon>Dikarya</taxon>
        <taxon>Basidiomycota</taxon>
        <taxon>Agaricomycotina</taxon>
        <taxon>Tremellomycetes</taxon>
        <taxon>Cystofilobasidiales</taxon>
        <taxon>Mrakiaceae</taxon>
        <taxon>Phaffia</taxon>
    </lineage>
</organism>
<evidence type="ECO:0000256" key="4">
    <source>
        <dbReference type="SAM" id="MobiDB-lite"/>
    </source>
</evidence>
<feature type="region of interest" description="Disordered" evidence="4">
    <location>
        <begin position="500"/>
        <end position="544"/>
    </location>
</feature>
<dbReference type="PANTHER" id="PTHR13165">
    <property type="entry name" value="ARSENITE-RESISTANCE PROTEIN 2"/>
    <property type="match status" value="1"/>
</dbReference>
<sequence>MSGLPPASNLPPRPAHLPAPPSFLPAPPISSISNTSSSGSRGDFYIPSYGRGDRDEWAVSSRDEDDRDRRDSLGRDYDDRKRRRSSSSSESPRKEARREPLSQNSAYPLASRMSSRQYYNPSSRSSGPSSGFSNSSTVIATDPDLSEHLMHFSDWAAAFRYQNPEVVATDDPMEQPKKMQERYETYRKKFLSRQLYGLFLLKKSECWFVEKYSLEPEMVAMRERVSQEGRIGLVDAFVTELKDGKFDQVSFDQVDGKGEKSELKPSEEEEDLRGDAQKQLVSVQPIPNQIFIKSLSPNVSRESIEKICKEISGFKRLSLGPPSEKRNFHRSAWVTFEEGTDLDATCAKLEGAQVVENGFTLHVAINSEPYVSRARLAPEGTNNLNRLNKDLTQAKAIAILFESQSLKKAGGEEVVGSEAIDQKVEELHGITDLDGDAAVTKVKFHLDLYITYLRRAFHTCYYSASVADSAEELQRLSVRYLRKQKRASLSPAKEITALSPSVTERLEKDQNGDEEKVAEGEEKKKEATAVEEDQSEQAKASATGIGGESVASAKLSDLNMMIWSQDLDPKINIILNRTTIDPTEAGGKNVSEEIARIIGPFIKQEDEGKFRCKVCSKLFKAVDFVRKHIPLKHPEIMKPMDDVHFFNSFVLDPLHITPSPGAPAAVNDEIVPPRSRLPGGLMSIGSSTTASGFPITGMPFYGATPMWMNPMGGSYNPGFVGLGGNNPYVPQPMFHPGVGFGMLGSRGGAAGGGMAGGRGAGRRGDEPVQVDTTLGRPEGVSEDPRAKKGRVSYNDLDASLPQGDLQLDY</sequence>
<evidence type="ECO:0000259" key="5">
    <source>
        <dbReference type="PROSITE" id="PS00028"/>
    </source>
</evidence>
<dbReference type="InterPro" id="IPR035979">
    <property type="entry name" value="RBD_domain_sf"/>
</dbReference>
<dbReference type="GO" id="GO:0016604">
    <property type="term" value="C:nuclear body"/>
    <property type="evidence" value="ECO:0007669"/>
    <property type="project" value="TreeGrafter"/>
</dbReference>
<dbReference type="InterPro" id="IPR007042">
    <property type="entry name" value="SERRATE/Ars2_C"/>
</dbReference>
<dbReference type="Pfam" id="PF12066">
    <property type="entry name" value="SERRATE_Ars2_N"/>
    <property type="match status" value="1"/>
</dbReference>
<feature type="compositionally biased region" description="Basic and acidic residues" evidence="4">
    <location>
        <begin position="504"/>
        <end position="528"/>
    </location>
</feature>
<accession>G9JKH0</accession>
<feature type="compositionally biased region" description="Basic and acidic residues" evidence="4">
    <location>
        <begin position="51"/>
        <end position="80"/>
    </location>
</feature>
<comment type="similarity">
    <text evidence="2">Belongs to the ARS2 family.</text>
</comment>
<evidence type="ECO:0000256" key="1">
    <source>
        <dbReference type="ARBA" id="ARBA00004123"/>
    </source>
</evidence>
<dbReference type="SUPFAM" id="SSF54928">
    <property type="entry name" value="RNA-binding domain, RBD"/>
    <property type="match status" value="1"/>
</dbReference>